<dbReference type="CDD" id="cd01949">
    <property type="entry name" value="GGDEF"/>
    <property type="match status" value="1"/>
</dbReference>
<dbReference type="PANTHER" id="PTHR44757:SF2">
    <property type="entry name" value="BIOFILM ARCHITECTURE MAINTENANCE PROTEIN MBAA"/>
    <property type="match status" value="1"/>
</dbReference>
<dbReference type="PROSITE" id="PS50887">
    <property type="entry name" value="GGDEF"/>
    <property type="match status" value="1"/>
</dbReference>
<feature type="domain" description="GGDEF" evidence="2">
    <location>
        <begin position="153"/>
        <end position="285"/>
    </location>
</feature>
<dbReference type="Proteomes" id="UP000198814">
    <property type="component" value="Unassembled WGS sequence"/>
</dbReference>
<evidence type="ECO:0000313" key="3">
    <source>
        <dbReference type="EMBL" id="SEO49248.1"/>
    </source>
</evidence>
<dbReference type="EMBL" id="FODO01000011">
    <property type="protein sequence ID" value="SEO49248.1"/>
    <property type="molecule type" value="Genomic_DNA"/>
</dbReference>
<dbReference type="PROSITE" id="PS50883">
    <property type="entry name" value="EAL"/>
    <property type="match status" value="1"/>
</dbReference>
<dbReference type="InterPro" id="IPR035919">
    <property type="entry name" value="EAL_sf"/>
</dbReference>
<name>A0A1H8Q5F0_9PROT</name>
<dbReference type="Gene3D" id="3.30.70.270">
    <property type="match status" value="1"/>
</dbReference>
<gene>
    <name evidence="3" type="ORF">SAMN05216333_1118</name>
</gene>
<protein>
    <submittedName>
        <fullName evidence="3">Diguanylate cyclase (GGDEF) domain-containing protein</fullName>
    </submittedName>
</protein>
<dbReference type="Pfam" id="PF00990">
    <property type="entry name" value="GGDEF"/>
    <property type="match status" value="1"/>
</dbReference>
<dbReference type="RefSeq" id="WP_090318144.1">
    <property type="nucleotide sequence ID" value="NZ_FNOE01000009.1"/>
</dbReference>
<dbReference type="NCBIfam" id="TIGR00254">
    <property type="entry name" value="GGDEF"/>
    <property type="match status" value="1"/>
</dbReference>
<dbReference type="OrthoDB" id="9813903at2"/>
<dbReference type="InterPro" id="IPR001633">
    <property type="entry name" value="EAL_dom"/>
</dbReference>
<dbReference type="SUPFAM" id="SSF141868">
    <property type="entry name" value="EAL domain-like"/>
    <property type="match status" value="1"/>
</dbReference>
<organism evidence="3 4">
    <name type="scientific">Nitrosomonas oligotropha</name>
    <dbReference type="NCBI Taxonomy" id="42354"/>
    <lineage>
        <taxon>Bacteria</taxon>
        <taxon>Pseudomonadati</taxon>
        <taxon>Pseudomonadota</taxon>
        <taxon>Betaproteobacteria</taxon>
        <taxon>Nitrosomonadales</taxon>
        <taxon>Nitrosomonadaceae</taxon>
        <taxon>Nitrosomonas</taxon>
    </lineage>
</organism>
<dbReference type="CDD" id="cd00130">
    <property type="entry name" value="PAS"/>
    <property type="match status" value="1"/>
</dbReference>
<dbReference type="SMART" id="SM00267">
    <property type="entry name" value="GGDEF"/>
    <property type="match status" value="1"/>
</dbReference>
<evidence type="ECO:0000259" key="1">
    <source>
        <dbReference type="PROSITE" id="PS50883"/>
    </source>
</evidence>
<reference evidence="4" key="1">
    <citation type="submission" date="2016-10" db="EMBL/GenBank/DDBJ databases">
        <authorList>
            <person name="Varghese N."/>
            <person name="Submissions S."/>
        </authorList>
    </citation>
    <scope>NUCLEOTIDE SEQUENCE [LARGE SCALE GENOMIC DNA]</scope>
    <source>
        <strain evidence="4">Nm76</strain>
    </source>
</reference>
<keyword evidence="4" id="KW-1185">Reference proteome</keyword>
<accession>A0A1H8Q5F0</accession>
<dbReference type="SUPFAM" id="SSF55073">
    <property type="entry name" value="Nucleotide cyclase"/>
    <property type="match status" value="1"/>
</dbReference>
<sequence length="546" mass="60941">MNPHASFDLLSCISDFAVCINAHGVIEQASKPSQAFLQLPAVLLQESIELFIQPEDMALFAEAREKAKQSGEKQTFICRLLRQRVLPVWVDCYMHALPEDKYLIAAFDATHWKDSESRLVYLSTHDALTGLPGKVLLDDRIAMNIQTAQREKNVLSLIVLSLDGYRKINDLLGHGIGDELIKAVAERLQNCVRRSDTVARVSDDEFSMIMLSAGRENIELIARKILAAMQRSFRIGEHTLHISASLGVSMYPEHGEDASLLYRNAEMAMYRAKAQGKNYWKVYSDQVDDTERSDLSLESAMYEGIENGEFMLHYQPIFCTQTGQLKGAEALMRWQNPSRGFVSPMKFIPLAENSGLIKILGAWALRSACYQAKQWQEAGLKDFYISVNVSPRQFVQEDFLDMIHKALNESGLLPGNLMLEITEGVLMENPQRSGAVLTQLHVAGVKIAIDDFGTGYSSLAYLKRFPLSVLKIDKSFVDDVVNSAEDMAIVGTILSLAEGLNLLVVAEGVENDAQLGFLRQEGCNLVQGYLTGRPVHSDAFKEKYMA</sequence>
<dbReference type="InterPro" id="IPR000160">
    <property type="entry name" value="GGDEF_dom"/>
</dbReference>
<dbReference type="AlphaFoldDB" id="A0A1H8Q5F0"/>
<dbReference type="CDD" id="cd01948">
    <property type="entry name" value="EAL"/>
    <property type="match status" value="1"/>
</dbReference>
<dbReference type="STRING" id="42354.SAMN05216333_1118"/>
<dbReference type="InterPro" id="IPR043128">
    <property type="entry name" value="Rev_trsase/Diguanyl_cyclase"/>
</dbReference>
<evidence type="ECO:0000259" key="2">
    <source>
        <dbReference type="PROSITE" id="PS50887"/>
    </source>
</evidence>
<dbReference type="SMART" id="SM00052">
    <property type="entry name" value="EAL"/>
    <property type="match status" value="1"/>
</dbReference>
<evidence type="ECO:0000313" key="4">
    <source>
        <dbReference type="Proteomes" id="UP000198814"/>
    </source>
</evidence>
<dbReference type="Gene3D" id="3.20.20.450">
    <property type="entry name" value="EAL domain"/>
    <property type="match status" value="1"/>
</dbReference>
<dbReference type="InterPro" id="IPR029787">
    <property type="entry name" value="Nucleotide_cyclase"/>
</dbReference>
<dbReference type="InterPro" id="IPR000014">
    <property type="entry name" value="PAS"/>
</dbReference>
<dbReference type="PANTHER" id="PTHR44757">
    <property type="entry name" value="DIGUANYLATE CYCLASE DGCP"/>
    <property type="match status" value="1"/>
</dbReference>
<dbReference type="InterPro" id="IPR052155">
    <property type="entry name" value="Biofilm_reg_signaling"/>
</dbReference>
<dbReference type="Pfam" id="PF00563">
    <property type="entry name" value="EAL"/>
    <property type="match status" value="1"/>
</dbReference>
<feature type="domain" description="EAL" evidence="1">
    <location>
        <begin position="294"/>
        <end position="546"/>
    </location>
</feature>
<proteinExistence type="predicted"/>
<dbReference type="FunFam" id="3.20.20.450:FF:000001">
    <property type="entry name" value="Cyclic di-GMP phosphodiesterase yahA"/>
    <property type="match status" value="1"/>
</dbReference>